<dbReference type="SUPFAM" id="SSF159283">
    <property type="entry name" value="Guanosine diphospho-D-mannose pyrophosphorylase/mannose-6-phosphate isomerase linker domain"/>
    <property type="match status" value="1"/>
</dbReference>
<keyword evidence="3" id="KW-0808">Transferase</keyword>
<dbReference type="AlphaFoldDB" id="A0A0G1P3S5"/>
<dbReference type="InterPro" id="IPR051161">
    <property type="entry name" value="Mannose-6P_isomerase_type2"/>
</dbReference>
<dbReference type="PANTHER" id="PTHR46390:SF1">
    <property type="entry name" value="MANNOSE-1-PHOSPHATE GUANYLYLTRANSFERASE"/>
    <property type="match status" value="1"/>
</dbReference>
<feature type="domain" description="Nucleotidyl transferase" evidence="1">
    <location>
        <begin position="2"/>
        <end position="274"/>
    </location>
</feature>
<dbReference type="InterPro" id="IPR054566">
    <property type="entry name" value="ManC/GMP-like_b-helix"/>
</dbReference>
<reference evidence="3 4" key="1">
    <citation type="journal article" date="2015" name="Nature">
        <title>rRNA introns, odd ribosomes, and small enigmatic genomes across a large radiation of phyla.</title>
        <authorList>
            <person name="Brown C.T."/>
            <person name="Hug L.A."/>
            <person name="Thomas B.C."/>
            <person name="Sharon I."/>
            <person name="Castelle C.J."/>
            <person name="Singh A."/>
            <person name="Wilkins M.J."/>
            <person name="Williams K.H."/>
            <person name="Banfield J.F."/>
        </authorList>
    </citation>
    <scope>NUCLEOTIDE SEQUENCE [LARGE SCALE GENOMIC DNA]</scope>
</reference>
<dbReference type="Gene3D" id="3.90.550.10">
    <property type="entry name" value="Spore Coat Polysaccharide Biosynthesis Protein SpsA, Chain A"/>
    <property type="match status" value="1"/>
</dbReference>
<dbReference type="InterPro" id="IPR029044">
    <property type="entry name" value="Nucleotide-diphossugar_trans"/>
</dbReference>
<sequence length="345" mass="39255">MKCIILCGGVGKRLWPLGRRSRPKQFHTLLNEKTLLQETYARLRKHFSMDDIFISTSRDFVEEIKREIPAVPADHYSIEPARRDTAAAMGYAARFLFRFAPQEPCVFVPSDHYIDDAVRFCKTLTVGEKLIREYGVMVDIGVPPTAPLTSLGYTRIGKRLKTIDGIAVYQFEGHTEKPNKSVAARYMNAKNYLWHANYYMWTPEKFLNALKRYVPAVYNGLSSISAYKRIKPISFDYAVTEKMDSDDVLILKAPFAWSDVGSWSEVWSVHPAKTKQGNVVHGNVYALNSRDNMILSSGKRLVAVTNVHNMIIVDTNDALLVCPQSYAQEVKKIVDYLEKRGGQFI</sequence>
<evidence type="ECO:0000313" key="4">
    <source>
        <dbReference type="Proteomes" id="UP000034175"/>
    </source>
</evidence>
<dbReference type="SUPFAM" id="SSF53448">
    <property type="entry name" value="Nucleotide-diphospho-sugar transferases"/>
    <property type="match status" value="1"/>
</dbReference>
<dbReference type="PANTHER" id="PTHR46390">
    <property type="entry name" value="MANNOSE-1-PHOSPHATE GUANYLYLTRANSFERASE"/>
    <property type="match status" value="1"/>
</dbReference>
<gene>
    <name evidence="3" type="ORF">UX39_C0002G0021</name>
</gene>
<dbReference type="Pfam" id="PF00483">
    <property type="entry name" value="NTP_transferase"/>
    <property type="match status" value="1"/>
</dbReference>
<dbReference type="GO" id="GO:0004475">
    <property type="term" value="F:mannose-1-phosphate guanylyltransferase (GTP) activity"/>
    <property type="evidence" value="ECO:0007669"/>
    <property type="project" value="TreeGrafter"/>
</dbReference>
<name>A0A0G1P3S5_9BACT</name>
<dbReference type="InterPro" id="IPR005835">
    <property type="entry name" value="NTP_transferase_dom"/>
</dbReference>
<accession>A0A0G1P3S5</accession>
<protein>
    <submittedName>
        <fullName evidence="3">Mannose-1-phosphate guanylyltransferase</fullName>
    </submittedName>
</protein>
<organism evidence="3 4">
    <name type="scientific">Candidatus Magasanikbacteria bacterium GW2011_GWA2_46_17</name>
    <dbReference type="NCBI Taxonomy" id="1619042"/>
    <lineage>
        <taxon>Bacteria</taxon>
        <taxon>Candidatus Magasanikiibacteriota</taxon>
    </lineage>
</organism>
<feature type="domain" description="MannoseP isomerase/GMP-like beta-helix" evidence="2">
    <location>
        <begin position="283"/>
        <end position="337"/>
    </location>
</feature>
<dbReference type="Proteomes" id="UP000034175">
    <property type="component" value="Unassembled WGS sequence"/>
</dbReference>
<proteinExistence type="predicted"/>
<dbReference type="EMBL" id="LCMA01000002">
    <property type="protein sequence ID" value="KKU27242.1"/>
    <property type="molecule type" value="Genomic_DNA"/>
</dbReference>
<evidence type="ECO:0000259" key="1">
    <source>
        <dbReference type="Pfam" id="PF00483"/>
    </source>
</evidence>
<evidence type="ECO:0000313" key="3">
    <source>
        <dbReference type="EMBL" id="KKU27242.1"/>
    </source>
</evidence>
<evidence type="ECO:0000259" key="2">
    <source>
        <dbReference type="Pfam" id="PF22640"/>
    </source>
</evidence>
<comment type="caution">
    <text evidence="3">The sequence shown here is derived from an EMBL/GenBank/DDBJ whole genome shotgun (WGS) entry which is preliminary data.</text>
</comment>
<dbReference type="GO" id="GO:0009298">
    <property type="term" value="P:GDP-mannose biosynthetic process"/>
    <property type="evidence" value="ECO:0007669"/>
    <property type="project" value="TreeGrafter"/>
</dbReference>
<keyword evidence="3" id="KW-0548">Nucleotidyltransferase</keyword>
<dbReference type="Pfam" id="PF22640">
    <property type="entry name" value="ManC_GMP_beta-helix"/>
    <property type="match status" value="1"/>
</dbReference>